<feature type="transmembrane region" description="Helical" evidence="8">
    <location>
        <begin position="299"/>
        <end position="321"/>
    </location>
</feature>
<evidence type="ECO:0000313" key="11">
    <source>
        <dbReference type="Proteomes" id="UP000437875"/>
    </source>
</evidence>
<feature type="transmembrane region" description="Helical" evidence="8">
    <location>
        <begin position="448"/>
        <end position="467"/>
    </location>
</feature>
<evidence type="ECO:0000256" key="2">
    <source>
        <dbReference type="ARBA" id="ARBA00022475"/>
    </source>
</evidence>
<dbReference type="RefSeq" id="WP_158117542.1">
    <property type="nucleotide sequence ID" value="NZ_WSGM01000097.1"/>
</dbReference>
<accession>A0A6N6WPV1</accession>
<feature type="transmembrane region" description="Helical" evidence="8">
    <location>
        <begin position="341"/>
        <end position="368"/>
    </location>
</feature>
<dbReference type="EMBL" id="WSGM01000097">
    <property type="protein sequence ID" value="KAE9726754.1"/>
    <property type="molecule type" value="Genomic_DNA"/>
</dbReference>
<feature type="transmembrane region" description="Helical" evidence="8">
    <location>
        <begin position="26"/>
        <end position="45"/>
    </location>
</feature>
<keyword evidence="6 8" id="KW-0472">Membrane</keyword>
<feature type="transmembrane region" description="Helical" evidence="8">
    <location>
        <begin position="82"/>
        <end position="101"/>
    </location>
</feature>
<dbReference type="GO" id="GO:0008137">
    <property type="term" value="F:NADH dehydrogenase (ubiquinone) activity"/>
    <property type="evidence" value="ECO:0007669"/>
    <property type="project" value="InterPro"/>
</dbReference>
<proteinExistence type="predicted"/>
<evidence type="ECO:0000256" key="3">
    <source>
        <dbReference type="ARBA" id="ARBA00022692"/>
    </source>
</evidence>
<evidence type="ECO:0000256" key="8">
    <source>
        <dbReference type="SAM" id="Phobius"/>
    </source>
</evidence>
<evidence type="ECO:0000256" key="7">
    <source>
        <dbReference type="RuleBase" id="RU000320"/>
    </source>
</evidence>
<dbReference type="GO" id="GO:0016491">
    <property type="term" value="F:oxidoreductase activity"/>
    <property type="evidence" value="ECO:0007669"/>
    <property type="project" value="UniProtKB-KW"/>
</dbReference>
<feature type="non-terminal residue" evidence="10">
    <location>
        <position position="1"/>
    </location>
</feature>
<dbReference type="GO" id="GO:0005886">
    <property type="term" value="C:plasma membrane"/>
    <property type="evidence" value="ECO:0007669"/>
    <property type="project" value="UniProtKB-SubCell"/>
</dbReference>
<comment type="subcellular location">
    <subcellularLocation>
        <location evidence="1">Cell membrane</location>
        <topology evidence="1">Multi-pass membrane protein</topology>
    </subcellularLocation>
    <subcellularLocation>
        <location evidence="7">Membrane</location>
        <topology evidence="7">Multi-pass membrane protein</topology>
    </subcellularLocation>
</comment>
<dbReference type="Proteomes" id="UP000437875">
    <property type="component" value="Unassembled WGS sequence"/>
</dbReference>
<evidence type="ECO:0000259" key="9">
    <source>
        <dbReference type="Pfam" id="PF00361"/>
    </source>
</evidence>
<dbReference type="PRINTS" id="PR01437">
    <property type="entry name" value="NUOXDRDTASE4"/>
</dbReference>
<feature type="transmembrane region" description="Helical" evidence="8">
    <location>
        <begin position="189"/>
        <end position="212"/>
    </location>
</feature>
<dbReference type="PANTHER" id="PTHR42682:SF3">
    <property type="entry name" value="FORMATE HYDROGENLYASE SUBUNIT 3-RELATED"/>
    <property type="match status" value="1"/>
</dbReference>
<protein>
    <submittedName>
        <fullName evidence="10">Hydrogenase 4 subunit B</fullName>
    </submittedName>
</protein>
<gene>
    <name evidence="10" type="primary">hyfB</name>
    <name evidence="10" type="ORF">GP711_24755</name>
</gene>
<evidence type="ECO:0000256" key="5">
    <source>
        <dbReference type="ARBA" id="ARBA00023002"/>
    </source>
</evidence>
<keyword evidence="4 8" id="KW-1133">Transmembrane helix</keyword>
<keyword evidence="2" id="KW-1003">Cell membrane</keyword>
<feature type="transmembrane region" description="Helical" evidence="8">
    <location>
        <begin position="219"/>
        <end position="242"/>
    </location>
</feature>
<feature type="transmembrane region" description="Helical" evidence="8">
    <location>
        <begin position="121"/>
        <end position="140"/>
    </location>
</feature>
<dbReference type="AlphaFoldDB" id="A0A6N6WPV1"/>
<feature type="transmembrane region" description="Helical" evidence="8">
    <location>
        <begin position="389"/>
        <end position="412"/>
    </location>
</feature>
<comment type="caution">
    <text evidence="10">The sequence shown here is derived from an EMBL/GenBank/DDBJ whole genome shotgun (WGS) entry which is preliminary data.</text>
</comment>
<feature type="transmembrane region" description="Helical" evidence="8">
    <location>
        <begin position="161"/>
        <end position="183"/>
    </location>
</feature>
<name>A0A6N6WPV1_ECOLX</name>
<dbReference type="InterPro" id="IPR001750">
    <property type="entry name" value="ND/Mrp_TM"/>
</dbReference>
<evidence type="ECO:0000256" key="4">
    <source>
        <dbReference type="ARBA" id="ARBA00022989"/>
    </source>
</evidence>
<evidence type="ECO:0000256" key="1">
    <source>
        <dbReference type="ARBA" id="ARBA00004651"/>
    </source>
</evidence>
<reference evidence="10 11" key="1">
    <citation type="submission" date="2019-10" db="EMBL/GenBank/DDBJ databases">
        <title>Antimicrobial-resistant enteric bacteria are widely distributed amongst people, animals and the environment in northern Tanzania.</title>
        <authorList>
            <person name="Subbiah M."/>
            <person name="Call D.R."/>
        </authorList>
    </citation>
    <scope>NUCLEOTIDE SEQUENCE [LARGE SCALE GENOMIC DNA]</scope>
    <source>
        <strain evidence="10 11">TzEc067</strain>
    </source>
</reference>
<dbReference type="InterPro" id="IPR052175">
    <property type="entry name" value="ComplexI-like_HydComp"/>
</dbReference>
<dbReference type="Pfam" id="PF00361">
    <property type="entry name" value="Proton_antipo_M"/>
    <property type="match status" value="1"/>
</dbReference>
<feature type="transmembrane region" description="Helical" evidence="8">
    <location>
        <begin position="248"/>
        <end position="279"/>
    </location>
</feature>
<keyword evidence="5" id="KW-0560">Oxidoreductase</keyword>
<dbReference type="NCBIfam" id="NF005086">
    <property type="entry name" value="PRK06521.1"/>
    <property type="match status" value="1"/>
</dbReference>
<organism evidence="10 11">
    <name type="scientific">Escherichia coli</name>
    <dbReference type="NCBI Taxonomy" id="562"/>
    <lineage>
        <taxon>Bacteria</taxon>
        <taxon>Pseudomonadati</taxon>
        <taxon>Pseudomonadota</taxon>
        <taxon>Gammaproteobacteria</taxon>
        <taxon>Enterobacterales</taxon>
        <taxon>Enterobacteriaceae</taxon>
        <taxon>Escherichia</taxon>
    </lineage>
</organism>
<keyword evidence="3 7" id="KW-0812">Transmembrane</keyword>
<evidence type="ECO:0000313" key="10">
    <source>
        <dbReference type="EMBL" id="KAE9726754.1"/>
    </source>
</evidence>
<evidence type="ECO:0000256" key="6">
    <source>
        <dbReference type="ARBA" id="ARBA00023136"/>
    </source>
</evidence>
<feature type="domain" description="NADH:quinone oxidoreductase/Mrp antiporter transmembrane" evidence="9">
    <location>
        <begin position="52"/>
        <end position="341"/>
    </location>
</feature>
<dbReference type="PANTHER" id="PTHR42682">
    <property type="entry name" value="HYDROGENASE-4 COMPONENT F"/>
    <property type="match status" value="1"/>
</dbReference>
<feature type="non-terminal residue" evidence="10">
    <location>
        <position position="560"/>
    </location>
</feature>
<dbReference type="InterPro" id="IPR003918">
    <property type="entry name" value="NADH_UbQ_OxRdtase"/>
</dbReference>
<sequence>VLVISLLVVVCSLYSLTYMREYEGKGAAAMGFFMNLFIASMVALLVMDNAFWFIVLFEMMSLSSWFLVIARQDKTSINAGMLYFFIAHAGSVLIMIAFLLMGRESGSLDFASFRTLSLSPGLASAVFLLAFFGFGAKAGMMPLHSWLPRAHPAAPSHASALMSGVMVKIGIFGILKVAMDLLAQTGLPLWWGILVMAIGAIAALLGVLYALAEQDIKRLLAWSTVENVGIILLAVGVAMVGLSLHDPLLTVVGLLGALFHLLNHALFKGLLFLGAGAIISRLHTHDMEKMGALAKRMPWTAAACLIGCLAISALPPLNGFISEWYTWQSLFSLSRVEAVALQLAGPIAMVMLAVTGGLAVMCFVKMYGITFCGAPRSTHAEEAQEVPNTMIVAMLLLAALCVLIALSASWLAPKIMHIAHAFTDTPPVTVASGIALVPGTFHTRVTPSLLLLLLLAMPLLPGLYWLWCRSRRAAFRRTGDAWACGYSWENAMAPSGNGVMQPLRVVFSALFRLRQQLDPTLRLNKGLAHVTARAQSTEPFWDERVIRPIVSATQRLAKEI</sequence>
<dbReference type="GO" id="GO:0042773">
    <property type="term" value="P:ATP synthesis coupled electron transport"/>
    <property type="evidence" value="ECO:0007669"/>
    <property type="project" value="InterPro"/>
</dbReference>